<evidence type="ECO:0000313" key="3">
    <source>
        <dbReference type="Proteomes" id="UP000235023"/>
    </source>
</evidence>
<proteinExistence type="predicted"/>
<dbReference type="Proteomes" id="UP000235023">
    <property type="component" value="Unassembled WGS sequence"/>
</dbReference>
<dbReference type="AlphaFoldDB" id="A0A2J5HLM2"/>
<sequence>MHLKFQHSIIFLTLLTLREEIEINATILKNRQSLTASIHLLHRTTKQELRTKNRFRRLGFITLLFFFFSFQYFLSTIVICFLQISITVGYPANTAAGIKLSLFFEVN</sequence>
<name>A0A2J5HLM2_9EURO</name>
<reference evidence="3" key="1">
    <citation type="submission" date="2017-12" db="EMBL/GenBank/DDBJ databases">
        <authorList>
            <consortium name="DOE Joint Genome Institute"/>
            <person name="Mondo S.J."/>
            <person name="Kjaerbolling I."/>
            <person name="Vesth T.C."/>
            <person name="Frisvad J.C."/>
            <person name="Nybo J.L."/>
            <person name="Theobald S."/>
            <person name="Kuo A."/>
            <person name="Bowyer P."/>
            <person name="Matsuda Y."/>
            <person name="Lyhne E.K."/>
            <person name="Kogle M.E."/>
            <person name="Clum A."/>
            <person name="Lipzen A."/>
            <person name="Salamov A."/>
            <person name="Ngan C.Y."/>
            <person name="Daum C."/>
            <person name="Chiniquy J."/>
            <person name="Barry K."/>
            <person name="LaButti K."/>
            <person name="Haridas S."/>
            <person name="Simmons B.A."/>
            <person name="Magnuson J.K."/>
            <person name="Mortensen U.H."/>
            <person name="Larsen T.O."/>
            <person name="Grigoriev I.V."/>
            <person name="Baker S.E."/>
            <person name="Andersen M.R."/>
            <person name="Nordberg H.P."/>
            <person name="Cantor M.N."/>
            <person name="Hua S.X."/>
        </authorList>
    </citation>
    <scope>NUCLEOTIDE SEQUENCE [LARGE SCALE GENOMIC DNA]</scope>
    <source>
        <strain evidence="3">IBT 19404</strain>
    </source>
</reference>
<protein>
    <submittedName>
        <fullName evidence="2">Uncharacterized protein</fullName>
    </submittedName>
</protein>
<keyword evidence="1" id="KW-0472">Membrane</keyword>
<evidence type="ECO:0000313" key="2">
    <source>
        <dbReference type="EMBL" id="PLN78073.1"/>
    </source>
</evidence>
<accession>A0A2J5HLM2</accession>
<dbReference type="EMBL" id="KZ559583">
    <property type="protein sequence ID" value="PLN78073.1"/>
    <property type="molecule type" value="Genomic_DNA"/>
</dbReference>
<organism evidence="2 3">
    <name type="scientific">Aspergillus taichungensis</name>
    <dbReference type="NCBI Taxonomy" id="482145"/>
    <lineage>
        <taxon>Eukaryota</taxon>
        <taxon>Fungi</taxon>
        <taxon>Dikarya</taxon>
        <taxon>Ascomycota</taxon>
        <taxon>Pezizomycotina</taxon>
        <taxon>Eurotiomycetes</taxon>
        <taxon>Eurotiomycetidae</taxon>
        <taxon>Eurotiales</taxon>
        <taxon>Aspergillaceae</taxon>
        <taxon>Aspergillus</taxon>
        <taxon>Aspergillus subgen. Circumdati</taxon>
    </lineage>
</organism>
<feature type="transmembrane region" description="Helical" evidence="1">
    <location>
        <begin position="58"/>
        <end position="84"/>
    </location>
</feature>
<keyword evidence="3" id="KW-1185">Reference proteome</keyword>
<keyword evidence="1" id="KW-1133">Transmembrane helix</keyword>
<evidence type="ECO:0000256" key="1">
    <source>
        <dbReference type="SAM" id="Phobius"/>
    </source>
</evidence>
<keyword evidence="1" id="KW-0812">Transmembrane</keyword>
<gene>
    <name evidence="2" type="ORF">BDW42DRAFT_147576</name>
</gene>